<dbReference type="SUPFAM" id="SSF53098">
    <property type="entry name" value="Ribonuclease H-like"/>
    <property type="match status" value="1"/>
</dbReference>
<evidence type="ECO:0000256" key="13">
    <source>
        <dbReference type="ARBA" id="ARBA00022842"/>
    </source>
</evidence>
<evidence type="ECO:0000256" key="20">
    <source>
        <dbReference type="ARBA" id="ARBA00023268"/>
    </source>
</evidence>
<evidence type="ECO:0000256" key="14">
    <source>
        <dbReference type="ARBA" id="ARBA00022884"/>
    </source>
</evidence>
<dbReference type="GO" id="GO:0003723">
    <property type="term" value="F:RNA binding"/>
    <property type="evidence" value="ECO:0007669"/>
    <property type="project" value="UniProtKB-KW"/>
</dbReference>
<evidence type="ECO:0000256" key="8">
    <source>
        <dbReference type="ARBA" id="ARBA00022741"/>
    </source>
</evidence>
<dbReference type="EMBL" id="CAVNYO010000401">
    <property type="protein sequence ID" value="CAK5274256.1"/>
    <property type="molecule type" value="Genomic_DNA"/>
</dbReference>
<dbReference type="InterPro" id="IPR039537">
    <property type="entry name" value="Retrotran_Ty1/copia-like"/>
</dbReference>
<dbReference type="InterPro" id="IPR057670">
    <property type="entry name" value="SH3_retrovirus"/>
</dbReference>
<dbReference type="GO" id="GO:0006508">
    <property type="term" value="P:proteolysis"/>
    <property type="evidence" value="ECO:0007669"/>
    <property type="project" value="UniProtKB-KW"/>
</dbReference>
<accession>A0AAD2Q461</accession>
<keyword evidence="20" id="KW-0511">Multifunctional enzyme</keyword>
<evidence type="ECO:0000259" key="24">
    <source>
        <dbReference type="PROSITE" id="PS50994"/>
    </source>
</evidence>
<keyword evidence="12" id="KW-0067">ATP-binding</keyword>
<reference evidence="25" key="1">
    <citation type="submission" date="2023-11" db="EMBL/GenBank/DDBJ databases">
        <authorList>
            <person name="De Vega J J."/>
            <person name="De Vega J J."/>
        </authorList>
    </citation>
    <scope>NUCLEOTIDE SEQUENCE</scope>
</reference>
<proteinExistence type="predicted"/>
<feature type="region of interest" description="Disordered" evidence="23">
    <location>
        <begin position="419"/>
        <end position="546"/>
    </location>
</feature>
<dbReference type="InterPro" id="IPR054722">
    <property type="entry name" value="PolX-like_BBD"/>
</dbReference>
<keyword evidence="13" id="KW-0460">Magnesium</keyword>
<keyword evidence="2" id="KW-0815">Transposition</keyword>
<dbReference type="AlphaFoldDB" id="A0AAD2Q461"/>
<comment type="function">
    <text evidence="1">The aspartyl protease (PR) mediates the proteolytic cleavages of the Gag and Gag-Pol polyproteins after assembly of the VLP.</text>
</comment>
<dbReference type="Proteomes" id="UP001295794">
    <property type="component" value="Unassembled WGS sequence"/>
</dbReference>
<keyword evidence="7" id="KW-0479">Metal-binding</keyword>
<sequence length="1135" mass="125662">MTHCVHLLQNTRPHRAPIRVANGLVVYSELVGEIVLRPLIHGHARSRSVILSNVLYVPALSHNLISTTYLSVHHDYTVLMKENYILFKRNGEVYFVADISEQGQAFVRETGFPSAGSALVSTAGTLPIDLSLMHRRLGHHSDTKLVMDKELVTGVRLASARKPDPICEPCLFGKLNAGLFPSTGHRSGAPLDLIHSDLKSYSVPTREGWKHRVTFVDDHTGFKVAYHMKNKSETFAALKMFQAYAETHWGLKIKAFQDDKGGEYMSNEFRAHLDKCGIVHRHSVRARPQQNGTAERSNRTVDEHSTAMLHEANLPPAFRALAVSAYIHVCNMHPTARDPTRTPHELWFKAKPDVSHLRVWGCLAYVHVQRDKRGPSGHHVQMCIFVGYPAGYKGWLFFNPETRKLVIAERAVFDERYFPGSTPQAMRSCPAAPPSSMLVDPPRAPAPVYVPDDNGDDEQQQPPARPLPAPRVPSPAASSDDEIDFLRRAPPPPSPPPAGDAPLHPPPSPPPPQSPIGVAARRAAAGIHRVPAPPRRAPAPAAAPSRRTMAEIFEEIPEDLSDDELLLKSSSALIVAREGDPSDPKLAAAHATAVQSVLFAVASGNPRSFFEASKREDGPLWRAAAASEIDSLLSNCTWDVVDLPQGVKPIRSQWVFVIKHKSDGTVERYKARLVADGRGQRYGIDYHEVFAPTFRPATLRVILALAAQNNLKLRSIDFSSAYLNGDLDEDVYMTQPEGFPQGEKGQVLKLNRSIYGLKQAGRQWRIKLVAKLTAMGFKCIKSDSSCHIYSDGVVRVILPIYVDDGTIAAKHDADIDKVIAQLGTAFKVRDLGPTEWLLGIKIERDEHTGDISISQRQYAVNLLEQYGMADCKPVDTPMLPGLSLTKEMGAKTEEESKQFKGNYLSAVGSLMYLACQTRPDISYAVGVLARFNSNPGEEHWKAVKHLLRYIQGTLDFRITYSKSSPTLYDPATHIHPDDLFTTFTDADHAGDKDSMKSTGGYVIMMAGGPVSWRSKLQSTISLSTTEAEYVAGVDAGKEIKWMRNLLHELEHGVSGASPLMMDNQSAISVSKNPEHHGRMKHLDLAHYWLRDEVARGFIDVKYVPTQDQLADIMTKALPRPQVARLRTLMRLRGRG</sequence>
<dbReference type="PANTHER" id="PTHR42648:SF11">
    <property type="entry name" value="TRANSPOSON TY4-P GAG-POL POLYPROTEIN"/>
    <property type="match status" value="1"/>
</dbReference>
<keyword evidence="11" id="KW-0378">Hydrolase</keyword>
<keyword evidence="18" id="KW-0917">Virion maturation</keyword>
<dbReference type="GO" id="GO:0005634">
    <property type="term" value="C:nucleus"/>
    <property type="evidence" value="ECO:0007669"/>
    <property type="project" value="UniProtKB-ARBA"/>
</dbReference>
<dbReference type="GO" id="GO:0032196">
    <property type="term" value="P:transposition"/>
    <property type="evidence" value="ECO:0007669"/>
    <property type="project" value="UniProtKB-KW"/>
</dbReference>
<dbReference type="GO" id="GO:0004190">
    <property type="term" value="F:aspartic-type endopeptidase activity"/>
    <property type="evidence" value="ECO:0007669"/>
    <property type="project" value="UniProtKB-KW"/>
</dbReference>
<evidence type="ECO:0000256" key="4">
    <source>
        <dbReference type="ARBA" id="ARBA00022670"/>
    </source>
</evidence>
<keyword evidence="14" id="KW-0694">RNA-binding</keyword>
<evidence type="ECO:0000256" key="2">
    <source>
        <dbReference type="ARBA" id="ARBA00022578"/>
    </source>
</evidence>
<evidence type="ECO:0000256" key="12">
    <source>
        <dbReference type="ARBA" id="ARBA00022840"/>
    </source>
</evidence>
<evidence type="ECO:0000313" key="25">
    <source>
        <dbReference type="EMBL" id="CAK5274256.1"/>
    </source>
</evidence>
<name>A0AAD2Q461_9AGAR</name>
<evidence type="ECO:0000256" key="5">
    <source>
        <dbReference type="ARBA" id="ARBA00022695"/>
    </source>
</evidence>
<keyword evidence="8" id="KW-0547">Nucleotide-binding</keyword>
<evidence type="ECO:0000313" key="26">
    <source>
        <dbReference type="Proteomes" id="UP001295794"/>
    </source>
</evidence>
<evidence type="ECO:0000256" key="23">
    <source>
        <dbReference type="SAM" id="MobiDB-lite"/>
    </source>
</evidence>
<evidence type="ECO:0000256" key="19">
    <source>
        <dbReference type="ARBA" id="ARBA00023172"/>
    </source>
</evidence>
<dbReference type="InterPro" id="IPR013103">
    <property type="entry name" value="RVT_2"/>
</dbReference>
<evidence type="ECO:0000256" key="21">
    <source>
        <dbReference type="ARBA" id="ARBA00048173"/>
    </source>
</evidence>
<dbReference type="Pfam" id="PF22936">
    <property type="entry name" value="Pol_BBD"/>
    <property type="match status" value="1"/>
</dbReference>
<evidence type="ECO:0000256" key="3">
    <source>
        <dbReference type="ARBA" id="ARBA00022612"/>
    </source>
</evidence>
<dbReference type="GO" id="GO:0046872">
    <property type="term" value="F:metal ion binding"/>
    <property type="evidence" value="ECO:0007669"/>
    <property type="project" value="UniProtKB-KW"/>
</dbReference>
<feature type="compositionally biased region" description="Pro residues" evidence="23">
    <location>
        <begin position="463"/>
        <end position="473"/>
    </location>
</feature>
<keyword evidence="26" id="KW-1185">Reference proteome</keyword>
<evidence type="ECO:0000256" key="6">
    <source>
        <dbReference type="ARBA" id="ARBA00022722"/>
    </source>
</evidence>
<dbReference type="SUPFAM" id="SSF56672">
    <property type="entry name" value="DNA/RNA polymerases"/>
    <property type="match status" value="1"/>
</dbReference>
<dbReference type="InterPro" id="IPR036397">
    <property type="entry name" value="RNaseH_sf"/>
</dbReference>
<dbReference type="PROSITE" id="PS50994">
    <property type="entry name" value="INTEGRASE"/>
    <property type="match status" value="1"/>
</dbReference>
<keyword evidence="9" id="KW-0064">Aspartyl protease</keyword>
<dbReference type="GO" id="GO:0015074">
    <property type="term" value="P:DNA integration"/>
    <property type="evidence" value="ECO:0007669"/>
    <property type="project" value="UniProtKB-KW"/>
</dbReference>
<gene>
    <name evidence="25" type="ORF">MYCIT1_LOCUS21334</name>
</gene>
<dbReference type="InterPro" id="IPR001584">
    <property type="entry name" value="Integrase_cat-core"/>
</dbReference>
<dbReference type="GO" id="GO:0005524">
    <property type="term" value="F:ATP binding"/>
    <property type="evidence" value="ECO:0007669"/>
    <property type="project" value="UniProtKB-KW"/>
</dbReference>
<dbReference type="PANTHER" id="PTHR42648">
    <property type="entry name" value="TRANSPOSASE, PUTATIVE-RELATED"/>
    <property type="match status" value="1"/>
</dbReference>
<dbReference type="Pfam" id="PF07727">
    <property type="entry name" value="RVT_2"/>
    <property type="match status" value="1"/>
</dbReference>
<protein>
    <recommendedName>
        <fullName evidence="24">Integrase catalytic domain-containing protein</fullName>
    </recommendedName>
</protein>
<evidence type="ECO:0000256" key="16">
    <source>
        <dbReference type="ARBA" id="ARBA00022918"/>
    </source>
</evidence>
<feature type="compositionally biased region" description="Pro residues" evidence="23">
    <location>
        <begin position="489"/>
        <end position="514"/>
    </location>
</feature>
<dbReference type="InterPro" id="IPR012337">
    <property type="entry name" value="RNaseH-like_sf"/>
</dbReference>
<keyword evidence="19" id="KW-0233">DNA recombination</keyword>
<dbReference type="Pfam" id="PF25597">
    <property type="entry name" value="SH3_retrovirus"/>
    <property type="match status" value="1"/>
</dbReference>
<evidence type="ECO:0000256" key="17">
    <source>
        <dbReference type="ARBA" id="ARBA00022932"/>
    </source>
</evidence>
<evidence type="ECO:0000256" key="7">
    <source>
        <dbReference type="ARBA" id="ARBA00022723"/>
    </source>
</evidence>
<evidence type="ECO:0000256" key="1">
    <source>
        <dbReference type="ARBA" id="ARBA00002180"/>
    </source>
</evidence>
<keyword evidence="5" id="KW-0548">Nucleotidyltransferase</keyword>
<keyword evidence="6" id="KW-0540">Nuclease</keyword>
<evidence type="ECO:0000256" key="10">
    <source>
        <dbReference type="ARBA" id="ARBA00022759"/>
    </source>
</evidence>
<dbReference type="GO" id="GO:0004519">
    <property type="term" value="F:endonuclease activity"/>
    <property type="evidence" value="ECO:0007669"/>
    <property type="project" value="UniProtKB-KW"/>
</dbReference>
<dbReference type="Pfam" id="PF00665">
    <property type="entry name" value="rve"/>
    <property type="match status" value="1"/>
</dbReference>
<dbReference type="CDD" id="cd09272">
    <property type="entry name" value="RNase_HI_RT_Ty1"/>
    <property type="match status" value="1"/>
</dbReference>
<comment type="caution">
    <text evidence="25">The sequence shown here is derived from an EMBL/GenBank/DDBJ whole genome shotgun (WGS) entry which is preliminary data.</text>
</comment>
<organism evidence="25 26">
    <name type="scientific">Mycena citricolor</name>
    <dbReference type="NCBI Taxonomy" id="2018698"/>
    <lineage>
        <taxon>Eukaryota</taxon>
        <taxon>Fungi</taxon>
        <taxon>Dikarya</taxon>
        <taxon>Basidiomycota</taxon>
        <taxon>Agaricomycotina</taxon>
        <taxon>Agaricomycetes</taxon>
        <taxon>Agaricomycetidae</taxon>
        <taxon>Agaricales</taxon>
        <taxon>Marasmiineae</taxon>
        <taxon>Mycenaceae</taxon>
        <taxon>Mycena</taxon>
    </lineage>
</organism>
<evidence type="ECO:0000256" key="18">
    <source>
        <dbReference type="ARBA" id="ARBA00023113"/>
    </source>
</evidence>
<dbReference type="GO" id="GO:0003887">
    <property type="term" value="F:DNA-directed DNA polymerase activity"/>
    <property type="evidence" value="ECO:0007669"/>
    <property type="project" value="UniProtKB-KW"/>
</dbReference>
<evidence type="ECO:0000256" key="15">
    <source>
        <dbReference type="ARBA" id="ARBA00022908"/>
    </source>
</evidence>
<evidence type="ECO:0000256" key="11">
    <source>
        <dbReference type="ARBA" id="ARBA00022801"/>
    </source>
</evidence>
<keyword evidence="3" id="KW-1188">Viral release from host cell</keyword>
<dbReference type="GO" id="GO:0003964">
    <property type="term" value="F:RNA-directed DNA polymerase activity"/>
    <property type="evidence" value="ECO:0007669"/>
    <property type="project" value="UniProtKB-KW"/>
</dbReference>
<keyword evidence="10" id="KW-0255">Endonuclease</keyword>
<comment type="catalytic activity">
    <reaction evidence="22">
        <text>DNA(n) + a 2'-deoxyribonucleoside 5'-triphosphate = DNA(n+1) + diphosphate</text>
        <dbReference type="Rhea" id="RHEA:22508"/>
        <dbReference type="Rhea" id="RHEA-COMP:17339"/>
        <dbReference type="Rhea" id="RHEA-COMP:17340"/>
        <dbReference type="ChEBI" id="CHEBI:33019"/>
        <dbReference type="ChEBI" id="CHEBI:61560"/>
        <dbReference type="ChEBI" id="CHEBI:173112"/>
        <dbReference type="EC" id="2.7.7.7"/>
    </reaction>
</comment>
<keyword evidence="16" id="KW-0695">RNA-directed DNA polymerase</keyword>
<comment type="catalytic activity">
    <reaction evidence="21">
        <text>DNA(n) + a 2'-deoxyribonucleoside 5'-triphosphate = DNA(n+1) + diphosphate</text>
        <dbReference type="Rhea" id="RHEA:22508"/>
        <dbReference type="Rhea" id="RHEA-COMP:17339"/>
        <dbReference type="Rhea" id="RHEA-COMP:17340"/>
        <dbReference type="ChEBI" id="CHEBI:33019"/>
        <dbReference type="ChEBI" id="CHEBI:61560"/>
        <dbReference type="ChEBI" id="CHEBI:173112"/>
        <dbReference type="EC" id="2.7.7.49"/>
    </reaction>
</comment>
<feature type="domain" description="Integrase catalytic" evidence="24">
    <location>
        <begin position="186"/>
        <end position="351"/>
    </location>
</feature>
<evidence type="ECO:0000256" key="22">
    <source>
        <dbReference type="ARBA" id="ARBA00049244"/>
    </source>
</evidence>
<evidence type="ECO:0000256" key="9">
    <source>
        <dbReference type="ARBA" id="ARBA00022750"/>
    </source>
</evidence>
<keyword evidence="15" id="KW-0229">DNA integration</keyword>
<keyword evidence="17" id="KW-0239">DNA-directed DNA polymerase</keyword>
<keyword evidence="4" id="KW-0645">Protease</keyword>
<dbReference type="GO" id="GO:0006310">
    <property type="term" value="P:DNA recombination"/>
    <property type="evidence" value="ECO:0007669"/>
    <property type="project" value="UniProtKB-KW"/>
</dbReference>
<dbReference type="Gene3D" id="3.30.420.10">
    <property type="entry name" value="Ribonuclease H-like superfamily/Ribonuclease H"/>
    <property type="match status" value="1"/>
</dbReference>
<keyword evidence="17" id="KW-0808">Transferase</keyword>
<dbReference type="InterPro" id="IPR043502">
    <property type="entry name" value="DNA/RNA_pol_sf"/>
</dbReference>